<protein>
    <recommendedName>
        <fullName evidence="2">Restriction endonuclease type IV Mrr domain-containing protein</fullName>
    </recommendedName>
</protein>
<gene>
    <name evidence="3" type="ORF">CCO03_11325</name>
</gene>
<dbReference type="RefSeq" id="WP_087281111.1">
    <property type="nucleotide sequence ID" value="NZ_CP021455.1"/>
</dbReference>
<evidence type="ECO:0000313" key="4">
    <source>
        <dbReference type="Proteomes" id="UP000196138"/>
    </source>
</evidence>
<dbReference type="SUPFAM" id="SSF52980">
    <property type="entry name" value="Restriction endonuclease-like"/>
    <property type="match status" value="1"/>
</dbReference>
<feature type="transmembrane region" description="Helical" evidence="1">
    <location>
        <begin position="12"/>
        <end position="36"/>
    </location>
</feature>
<keyword evidence="1" id="KW-1133">Transmembrane helix</keyword>
<evidence type="ECO:0000313" key="3">
    <source>
        <dbReference type="EMBL" id="ARU05194.1"/>
    </source>
</evidence>
<feature type="domain" description="Restriction endonuclease type IV Mrr" evidence="2">
    <location>
        <begin position="162"/>
        <end position="269"/>
    </location>
</feature>
<evidence type="ECO:0000256" key="1">
    <source>
        <dbReference type="SAM" id="Phobius"/>
    </source>
</evidence>
<keyword evidence="4" id="KW-1185">Reference proteome</keyword>
<dbReference type="InterPro" id="IPR011335">
    <property type="entry name" value="Restrct_endonuc-II-like"/>
</dbReference>
<feature type="transmembrane region" description="Helical" evidence="1">
    <location>
        <begin position="42"/>
        <end position="60"/>
    </location>
</feature>
<dbReference type="Pfam" id="PF04471">
    <property type="entry name" value="Mrr_cat"/>
    <property type="match status" value="1"/>
</dbReference>
<keyword evidence="1" id="KW-0472">Membrane</keyword>
<dbReference type="OrthoDB" id="5782056at2"/>
<dbReference type="InterPro" id="IPR007560">
    <property type="entry name" value="Restrct_endonuc_IV_Mrr"/>
</dbReference>
<dbReference type="EMBL" id="CP021455">
    <property type="protein sequence ID" value="ARU05194.1"/>
    <property type="molecule type" value="Genomic_DNA"/>
</dbReference>
<dbReference type="KEGG" id="cser:CCO03_11325"/>
<accession>A0A1Y0ENH0</accession>
<reference evidence="3 4" key="1">
    <citation type="submission" date="2017-05" db="EMBL/GenBank/DDBJ databases">
        <authorList>
            <person name="Song R."/>
            <person name="Chenine A.L."/>
            <person name="Ruprecht R.M."/>
        </authorList>
    </citation>
    <scope>NUCLEOTIDE SEQUENCE [LARGE SCALE GENOMIC DNA]</scope>
    <source>
        <strain evidence="3 4">DSM 26136</strain>
    </source>
</reference>
<organism evidence="3 4">
    <name type="scientific">Comamonas serinivorans</name>
    <dbReference type="NCBI Taxonomy" id="1082851"/>
    <lineage>
        <taxon>Bacteria</taxon>
        <taxon>Pseudomonadati</taxon>
        <taxon>Pseudomonadota</taxon>
        <taxon>Betaproteobacteria</taxon>
        <taxon>Burkholderiales</taxon>
        <taxon>Comamonadaceae</taxon>
        <taxon>Comamonas</taxon>
    </lineage>
</organism>
<keyword evidence="1" id="KW-0812">Transmembrane</keyword>
<name>A0A1Y0ENH0_9BURK</name>
<evidence type="ECO:0000259" key="2">
    <source>
        <dbReference type="Pfam" id="PF04471"/>
    </source>
</evidence>
<dbReference type="GO" id="GO:0004519">
    <property type="term" value="F:endonuclease activity"/>
    <property type="evidence" value="ECO:0007669"/>
    <property type="project" value="InterPro"/>
</dbReference>
<sequence length="372" mass="39501">MSSRPRADLGTHASLGLVLAAAGLLLALSGMLTLWLAAEFSLFGLSLLVLGLVAAGLAWWSERHSAGPLDDDFPETEHQGPGNGWLTTVLQRKPGTDLPPDVAEDAPPPTSAVAKERVQYVLTADQKLTADGAYPTNHAATVAPQVSDRSAAPQWSPEVWQHIEWRRLLTVVTGLFIQVGFQPSSFKAVGLTGADVVLSSGKGPLLLRCIATRAGISRADMRAFVRVVKAQQLVHATLATGGQVSPEARALAREHGIHTLDGEQLLKLIATRTPAQQHTLHLTAYAGAYWRPSCMHCGIKLVPRLRPQDHRPYWGCRNAPDCTVALPMDMAQLSRLKRPAAAGQGSSAAVATADARPVQVNVGAAATQPAAL</sequence>
<dbReference type="Proteomes" id="UP000196138">
    <property type="component" value="Chromosome"/>
</dbReference>
<dbReference type="GO" id="GO:0003677">
    <property type="term" value="F:DNA binding"/>
    <property type="evidence" value="ECO:0007669"/>
    <property type="project" value="InterPro"/>
</dbReference>
<dbReference type="AlphaFoldDB" id="A0A1Y0ENH0"/>
<proteinExistence type="predicted"/>
<dbReference type="GO" id="GO:0009307">
    <property type="term" value="P:DNA restriction-modification system"/>
    <property type="evidence" value="ECO:0007669"/>
    <property type="project" value="InterPro"/>
</dbReference>